<keyword evidence="2" id="KW-1185">Reference proteome</keyword>
<protein>
    <submittedName>
        <fullName evidence="1">Uncharacterized protein</fullName>
    </submittedName>
</protein>
<dbReference type="EMBL" id="AWWV01008989">
    <property type="protein sequence ID" value="OMO88453.1"/>
    <property type="molecule type" value="Genomic_DNA"/>
</dbReference>
<evidence type="ECO:0000313" key="1">
    <source>
        <dbReference type="EMBL" id="OMO88453.1"/>
    </source>
</evidence>
<sequence>MSQLKEGQAVLAQWRVAIERQNHQSALAAFSHVHYVELLHDFDH</sequence>
<proteinExistence type="predicted"/>
<accession>A0A1R3J0V5</accession>
<organism evidence="1 2">
    <name type="scientific">Corchorus capsularis</name>
    <name type="common">Jute</name>
    <dbReference type="NCBI Taxonomy" id="210143"/>
    <lineage>
        <taxon>Eukaryota</taxon>
        <taxon>Viridiplantae</taxon>
        <taxon>Streptophyta</taxon>
        <taxon>Embryophyta</taxon>
        <taxon>Tracheophyta</taxon>
        <taxon>Spermatophyta</taxon>
        <taxon>Magnoliopsida</taxon>
        <taxon>eudicotyledons</taxon>
        <taxon>Gunneridae</taxon>
        <taxon>Pentapetalae</taxon>
        <taxon>rosids</taxon>
        <taxon>malvids</taxon>
        <taxon>Malvales</taxon>
        <taxon>Malvaceae</taxon>
        <taxon>Grewioideae</taxon>
        <taxon>Apeibeae</taxon>
        <taxon>Corchorus</taxon>
    </lineage>
</organism>
<name>A0A1R3J0V5_COCAP</name>
<comment type="caution">
    <text evidence="1">The sequence shown here is derived from an EMBL/GenBank/DDBJ whole genome shotgun (WGS) entry which is preliminary data.</text>
</comment>
<evidence type="ECO:0000313" key="2">
    <source>
        <dbReference type="Proteomes" id="UP000188268"/>
    </source>
</evidence>
<dbReference type="AlphaFoldDB" id="A0A1R3J0V5"/>
<dbReference type="Gramene" id="OMO88453">
    <property type="protein sequence ID" value="OMO88453"/>
    <property type="gene ID" value="CCACVL1_08385"/>
</dbReference>
<dbReference type="Proteomes" id="UP000188268">
    <property type="component" value="Unassembled WGS sequence"/>
</dbReference>
<reference evidence="1 2" key="1">
    <citation type="submission" date="2013-09" db="EMBL/GenBank/DDBJ databases">
        <title>Corchorus capsularis genome sequencing.</title>
        <authorList>
            <person name="Alam M."/>
            <person name="Haque M.S."/>
            <person name="Islam M.S."/>
            <person name="Emdad E.M."/>
            <person name="Islam M.M."/>
            <person name="Ahmed B."/>
            <person name="Halim A."/>
            <person name="Hossen Q.M.M."/>
            <person name="Hossain M.Z."/>
            <person name="Ahmed R."/>
            <person name="Khan M.M."/>
            <person name="Islam R."/>
            <person name="Rashid M.M."/>
            <person name="Khan S.A."/>
            <person name="Rahman M.S."/>
            <person name="Alam M."/>
        </authorList>
    </citation>
    <scope>NUCLEOTIDE SEQUENCE [LARGE SCALE GENOMIC DNA]</scope>
    <source>
        <strain evidence="2">cv. CVL-1</strain>
        <tissue evidence="1">Whole seedling</tissue>
    </source>
</reference>
<gene>
    <name evidence="1" type="ORF">CCACVL1_08385</name>
</gene>